<evidence type="ECO:0000313" key="1">
    <source>
        <dbReference type="EMBL" id="KAG5382911.1"/>
    </source>
</evidence>
<proteinExistence type="predicted"/>
<gene>
    <name evidence="1" type="primary">A09g502850.1_BraROA</name>
    <name evidence="1" type="ORF">IGI04_034381</name>
</gene>
<dbReference type="Proteomes" id="UP000823674">
    <property type="component" value="Chromosome A09"/>
</dbReference>
<name>A0ABQ7LCC8_BRACM</name>
<organism evidence="1 2">
    <name type="scientific">Brassica rapa subsp. trilocularis</name>
    <dbReference type="NCBI Taxonomy" id="1813537"/>
    <lineage>
        <taxon>Eukaryota</taxon>
        <taxon>Viridiplantae</taxon>
        <taxon>Streptophyta</taxon>
        <taxon>Embryophyta</taxon>
        <taxon>Tracheophyta</taxon>
        <taxon>Spermatophyta</taxon>
        <taxon>Magnoliopsida</taxon>
        <taxon>eudicotyledons</taxon>
        <taxon>Gunneridae</taxon>
        <taxon>Pentapetalae</taxon>
        <taxon>rosids</taxon>
        <taxon>malvids</taxon>
        <taxon>Brassicales</taxon>
        <taxon>Brassicaceae</taxon>
        <taxon>Brassiceae</taxon>
        <taxon>Brassica</taxon>
    </lineage>
</organism>
<evidence type="ECO:0000313" key="2">
    <source>
        <dbReference type="Proteomes" id="UP000823674"/>
    </source>
</evidence>
<reference evidence="1 2" key="1">
    <citation type="submission" date="2021-03" db="EMBL/GenBank/DDBJ databases">
        <authorList>
            <person name="King G.J."/>
            <person name="Bancroft I."/>
            <person name="Baten A."/>
            <person name="Bloomfield J."/>
            <person name="Borpatragohain P."/>
            <person name="He Z."/>
            <person name="Irish N."/>
            <person name="Irwin J."/>
            <person name="Liu K."/>
            <person name="Mauleon R.P."/>
            <person name="Moore J."/>
            <person name="Morris R."/>
            <person name="Ostergaard L."/>
            <person name="Wang B."/>
            <person name="Wells R."/>
        </authorList>
    </citation>
    <scope>NUCLEOTIDE SEQUENCE [LARGE SCALE GENOMIC DNA]</scope>
    <source>
        <strain evidence="1">R-o-18</strain>
        <tissue evidence="1">Leaf</tissue>
    </source>
</reference>
<accession>A0ABQ7LCC8</accession>
<comment type="caution">
    <text evidence="1">The sequence shown here is derived from an EMBL/GenBank/DDBJ whole genome shotgun (WGS) entry which is preliminary data.</text>
</comment>
<keyword evidence="2" id="KW-1185">Reference proteome</keyword>
<dbReference type="EMBL" id="JADBGQ010000008">
    <property type="protein sequence ID" value="KAG5382911.1"/>
    <property type="molecule type" value="Genomic_DNA"/>
</dbReference>
<sequence>MGMTSLCPNFFYPVFSVEALLQSIHGDLVFLEKIIVSSDLSSLTSFLSSSFSFSHTEQRNRSVLPQGVSSDGSVHYEIEVFFLQFHLHLMFLHTRSERFMKNQAATLNQHKSSHLGWLVSSDRIKNEVSQSKPGLSTDVLASVFGGS</sequence>
<protein>
    <submittedName>
        <fullName evidence="1">Uncharacterized protein</fullName>
    </submittedName>
</protein>